<dbReference type="GO" id="GO:0009231">
    <property type="term" value="P:riboflavin biosynthetic process"/>
    <property type="evidence" value="ECO:0007669"/>
    <property type="project" value="UniProtKB-KW"/>
</dbReference>
<evidence type="ECO:0000256" key="7">
    <source>
        <dbReference type="ARBA" id="ARBA00022679"/>
    </source>
</evidence>
<evidence type="ECO:0000256" key="2">
    <source>
        <dbReference type="ARBA" id="ARBA00002803"/>
    </source>
</evidence>
<dbReference type="PANTHER" id="PTHR21098">
    <property type="entry name" value="RIBOFLAVIN SYNTHASE ALPHA CHAIN"/>
    <property type="match status" value="1"/>
</dbReference>
<dbReference type="NCBIfam" id="TIGR00187">
    <property type="entry name" value="ribE"/>
    <property type="match status" value="1"/>
</dbReference>
<feature type="repeat" description="Lumazine-binding" evidence="10">
    <location>
        <begin position="1"/>
        <end position="94"/>
    </location>
</feature>
<evidence type="ECO:0000256" key="10">
    <source>
        <dbReference type="PROSITE-ProRule" id="PRU00524"/>
    </source>
</evidence>
<dbReference type="Gene3D" id="2.40.30.20">
    <property type="match status" value="2"/>
</dbReference>
<dbReference type="EMBL" id="MFRC01000055">
    <property type="protein sequence ID" value="OGH88957.1"/>
    <property type="molecule type" value="Genomic_DNA"/>
</dbReference>
<dbReference type="InterPro" id="IPR001783">
    <property type="entry name" value="Lumazine-bd"/>
</dbReference>
<evidence type="ECO:0000256" key="9">
    <source>
        <dbReference type="NCBIfam" id="TIGR00187"/>
    </source>
</evidence>
<evidence type="ECO:0000256" key="8">
    <source>
        <dbReference type="ARBA" id="ARBA00022737"/>
    </source>
</evidence>
<dbReference type="CDD" id="cd00402">
    <property type="entry name" value="Riboflavin_synthase_like"/>
    <property type="match status" value="1"/>
</dbReference>
<comment type="pathway">
    <text evidence="3">Cofactor biosynthesis; riboflavin biosynthesis; riboflavin from 2-hydroxy-3-oxobutyl phosphate and 5-amino-6-(D-ribitylamino)uracil: step 2/2.</text>
</comment>
<dbReference type="PANTHER" id="PTHR21098:SF12">
    <property type="entry name" value="RIBOFLAVIN SYNTHASE"/>
    <property type="match status" value="1"/>
</dbReference>
<comment type="catalytic activity">
    <reaction evidence="1">
        <text>2 6,7-dimethyl-8-(1-D-ribityl)lumazine + H(+) = 5-amino-6-(D-ribitylamino)uracil + riboflavin</text>
        <dbReference type="Rhea" id="RHEA:20772"/>
        <dbReference type="ChEBI" id="CHEBI:15378"/>
        <dbReference type="ChEBI" id="CHEBI:15934"/>
        <dbReference type="ChEBI" id="CHEBI:57986"/>
        <dbReference type="ChEBI" id="CHEBI:58201"/>
        <dbReference type="EC" id="2.5.1.9"/>
    </reaction>
</comment>
<evidence type="ECO:0000256" key="1">
    <source>
        <dbReference type="ARBA" id="ARBA00000968"/>
    </source>
</evidence>
<keyword evidence="6" id="KW-0686">Riboflavin biosynthesis</keyword>
<dbReference type="GO" id="GO:0004746">
    <property type="term" value="F:riboflavin synthase activity"/>
    <property type="evidence" value="ECO:0007669"/>
    <property type="project" value="UniProtKB-UniRule"/>
</dbReference>
<feature type="repeat" description="Lumazine-binding" evidence="10">
    <location>
        <begin position="95"/>
        <end position="191"/>
    </location>
</feature>
<evidence type="ECO:0000256" key="6">
    <source>
        <dbReference type="ARBA" id="ARBA00022619"/>
    </source>
</evidence>
<evidence type="ECO:0000313" key="13">
    <source>
        <dbReference type="Proteomes" id="UP000178490"/>
    </source>
</evidence>
<dbReference type="Proteomes" id="UP000178490">
    <property type="component" value="Unassembled WGS sequence"/>
</dbReference>
<protein>
    <recommendedName>
        <fullName evidence="5 9">Riboflavin synthase</fullName>
        <ecNumber evidence="4 9">2.5.1.9</ecNumber>
    </recommendedName>
</protein>
<gene>
    <name evidence="12" type="ORF">A2537_03060</name>
</gene>
<dbReference type="NCBIfam" id="NF006767">
    <property type="entry name" value="PRK09289.1"/>
    <property type="match status" value="1"/>
</dbReference>
<dbReference type="PROSITE" id="PS51177">
    <property type="entry name" value="LUMAZINE_BIND"/>
    <property type="match status" value="2"/>
</dbReference>
<dbReference type="InterPro" id="IPR023366">
    <property type="entry name" value="ATP_synth_asu-like_sf"/>
</dbReference>
<dbReference type="InterPro" id="IPR017938">
    <property type="entry name" value="Riboflavin_synthase-like_b-brl"/>
</dbReference>
<accession>A0A1F6NYF4</accession>
<organism evidence="12 13">
    <name type="scientific">Candidatus Magasanikbacteria bacterium RIFOXYD2_FULL_36_9</name>
    <dbReference type="NCBI Taxonomy" id="1798707"/>
    <lineage>
        <taxon>Bacteria</taxon>
        <taxon>Candidatus Magasanikiibacteriota</taxon>
    </lineage>
</organism>
<feature type="domain" description="Lumazine-binding" evidence="11">
    <location>
        <begin position="1"/>
        <end position="94"/>
    </location>
</feature>
<dbReference type="Pfam" id="PF00677">
    <property type="entry name" value="Lum_binding"/>
    <property type="match status" value="2"/>
</dbReference>
<keyword evidence="8" id="KW-0677">Repeat</keyword>
<dbReference type="InterPro" id="IPR026017">
    <property type="entry name" value="Lumazine-bd_dom"/>
</dbReference>
<evidence type="ECO:0000313" key="12">
    <source>
        <dbReference type="EMBL" id="OGH88957.1"/>
    </source>
</evidence>
<dbReference type="AlphaFoldDB" id="A0A1F6NYF4"/>
<evidence type="ECO:0000259" key="11">
    <source>
        <dbReference type="PROSITE" id="PS51177"/>
    </source>
</evidence>
<dbReference type="FunFam" id="2.40.30.20:FF:000004">
    <property type="entry name" value="Riboflavin synthase, alpha subunit"/>
    <property type="match status" value="1"/>
</dbReference>
<dbReference type="EC" id="2.5.1.9" evidence="4 9"/>
<comment type="caution">
    <text evidence="12">The sequence shown here is derived from an EMBL/GenBank/DDBJ whole genome shotgun (WGS) entry which is preliminary data.</text>
</comment>
<proteinExistence type="predicted"/>
<comment type="function">
    <text evidence="2">Catalyzes the dismutation of two molecules of 6,7-dimethyl-8-ribityllumazine, resulting in the formation of riboflavin and 5-amino-6-(D-ribitylamino)uracil.</text>
</comment>
<reference evidence="12 13" key="1">
    <citation type="journal article" date="2016" name="Nat. Commun.">
        <title>Thousands of microbial genomes shed light on interconnected biogeochemical processes in an aquifer system.</title>
        <authorList>
            <person name="Anantharaman K."/>
            <person name="Brown C.T."/>
            <person name="Hug L.A."/>
            <person name="Sharon I."/>
            <person name="Castelle C.J."/>
            <person name="Probst A.J."/>
            <person name="Thomas B.C."/>
            <person name="Singh A."/>
            <person name="Wilkins M.J."/>
            <person name="Karaoz U."/>
            <person name="Brodie E.L."/>
            <person name="Williams K.H."/>
            <person name="Hubbard S.S."/>
            <person name="Banfield J.F."/>
        </authorList>
    </citation>
    <scope>NUCLEOTIDE SEQUENCE [LARGE SCALE GENOMIC DNA]</scope>
</reference>
<dbReference type="SUPFAM" id="SSF63380">
    <property type="entry name" value="Riboflavin synthase domain-like"/>
    <property type="match status" value="2"/>
</dbReference>
<evidence type="ECO:0000256" key="3">
    <source>
        <dbReference type="ARBA" id="ARBA00004887"/>
    </source>
</evidence>
<sequence length="193" mass="21090">MFTGIVENLGILQKNKGSSFVFSASQIFCNKIKKGTSVAINGVCLTTVNKPTKTSFLVDVMPETKNKTMFGKLKVKDVVNLELPATLNTFLSGHLVQGHIDGVGMLKSIEVVGNSRLLKVQTKNDILSYIVKKGSVTLNGISLTVVSVGKNFFTVAIIPFTWKNTMLCNIKVGDCLNIETDILGKYLKKFLNK</sequence>
<feature type="domain" description="Lumazine-binding" evidence="11">
    <location>
        <begin position="95"/>
        <end position="191"/>
    </location>
</feature>
<evidence type="ECO:0000256" key="4">
    <source>
        <dbReference type="ARBA" id="ARBA00012827"/>
    </source>
</evidence>
<keyword evidence="7" id="KW-0808">Transferase</keyword>
<evidence type="ECO:0000256" key="5">
    <source>
        <dbReference type="ARBA" id="ARBA00013950"/>
    </source>
</evidence>
<dbReference type="PIRSF" id="PIRSF000498">
    <property type="entry name" value="Riboflavin_syn_A"/>
    <property type="match status" value="1"/>
</dbReference>
<name>A0A1F6NYF4_9BACT</name>